<accession>A0A2W6MRW3</accession>
<gene>
    <name evidence="1" type="ORF">B6S12_09735</name>
</gene>
<keyword evidence="2" id="KW-1185">Reference proteome</keyword>
<organism evidence="1 2">
    <name type="scientific">Helicobacter valdiviensis</name>
    <dbReference type="NCBI Taxonomy" id="1458358"/>
    <lineage>
        <taxon>Bacteria</taxon>
        <taxon>Pseudomonadati</taxon>
        <taxon>Campylobacterota</taxon>
        <taxon>Epsilonproteobacteria</taxon>
        <taxon>Campylobacterales</taxon>
        <taxon>Helicobacteraceae</taxon>
        <taxon>Helicobacter</taxon>
    </lineage>
</organism>
<dbReference type="EMBL" id="NBIU01000045">
    <property type="protein sequence ID" value="PZT47304.1"/>
    <property type="molecule type" value="Genomic_DNA"/>
</dbReference>
<sequence>MESFKLSGLENLLKTCSKLDKEQKDIILKEIIAEGILKHTQENFEKEQDSNGKAWKPLKDTTLKARRYANPKITHNKILTRRGTLSSSLNYKIENDTAKIGVNASFKGYQYGKAHQFGTSKIPARPFFPFNEKLEINPRVAKELEEETKDMLLKVFKKELK</sequence>
<proteinExistence type="predicted"/>
<dbReference type="RefSeq" id="WP_111230606.1">
    <property type="nucleotide sequence ID" value="NZ_NBIU01000045.1"/>
</dbReference>
<dbReference type="InterPro" id="IPR006522">
    <property type="entry name" value="Phage_virion_morphogenesis"/>
</dbReference>
<dbReference type="AlphaFoldDB" id="A0A2W6MRW3"/>
<reference evidence="1 2" key="1">
    <citation type="submission" date="2017-03" db="EMBL/GenBank/DDBJ databases">
        <title>Genomic and clinical evidence uncovers the enterohepatic species Helicobacter valdiviensis as a potential human intestinal pathogen.</title>
        <authorList>
            <person name="Fresia P."/>
            <person name="Jara R."/>
            <person name="Sierra R."/>
            <person name="Ferres I."/>
            <person name="Greif G."/>
            <person name="Iraola G."/>
            <person name="Collado L."/>
        </authorList>
    </citation>
    <scope>NUCLEOTIDE SEQUENCE [LARGE SCALE GENOMIC DNA]</scope>
    <source>
        <strain evidence="1 2">WBE14</strain>
    </source>
</reference>
<protein>
    <submittedName>
        <fullName evidence="1">Phage virion morphogenesis protein</fullName>
    </submittedName>
</protein>
<evidence type="ECO:0000313" key="1">
    <source>
        <dbReference type="EMBL" id="PZT47304.1"/>
    </source>
</evidence>
<comment type="caution">
    <text evidence="1">The sequence shown here is derived from an EMBL/GenBank/DDBJ whole genome shotgun (WGS) entry which is preliminary data.</text>
</comment>
<evidence type="ECO:0000313" key="2">
    <source>
        <dbReference type="Proteomes" id="UP000249746"/>
    </source>
</evidence>
<dbReference type="NCBIfam" id="TIGR01635">
    <property type="entry name" value="tail_comp_S"/>
    <property type="match status" value="1"/>
</dbReference>
<dbReference type="Proteomes" id="UP000249746">
    <property type="component" value="Unassembled WGS sequence"/>
</dbReference>
<dbReference type="OrthoDB" id="1807756at2"/>
<dbReference type="Pfam" id="PF05069">
    <property type="entry name" value="Phage_tail_S"/>
    <property type="match status" value="1"/>
</dbReference>
<name>A0A2W6MRW3_9HELI</name>